<sequence length="299" mass="33897">MSQLWVDKYRPSSLNDLDFHNNLTEQLKKLAKTEDLPHLLFYGPPGSGRKTRIFAFLKEIFGPGAEKIRLDTKSFVTPSSKKVDVNVITSNYHIELTPSDVGIYDRIVVQEIIKEIAQTQSVDTSSNKSFKIVLLNEAHSLSVDAQHALRRTMEKYANNMRIIMCCNSLSKIIAPIRSRCFMIRVPSPTIDQTVKVLNGVAKKERLAIPDIVSEKIAIQSERNLRAAVIMLEAEISRNYPVPENTVLEGFDWQDAIVAIAKDIIGEQTPSKLLFIRKKIYELLTTCIPPLVIIKVFNFR</sequence>
<organism evidence="2 3">
    <name type="scientific">Rozella allomycis (strain CSF55)</name>
    <dbReference type="NCBI Taxonomy" id="988480"/>
    <lineage>
        <taxon>Eukaryota</taxon>
        <taxon>Fungi</taxon>
        <taxon>Fungi incertae sedis</taxon>
        <taxon>Cryptomycota</taxon>
        <taxon>Cryptomycota incertae sedis</taxon>
        <taxon>Rozella</taxon>
    </lineage>
</organism>
<dbReference type="Pfam" id="PF22534">
    <property type="entry name" value="RFC_C"/>
    <property type="match status" value="1"/>
</dbReference>
<proteinExistence type="predicted"/>
<keyword evidence="1" id="KW-0235">DNA replication</keyword>
<dbReference type="CDD" id="cd00009">
    <property type="entry name" value="AAA"/>
    <property type="match status" value="1"/>
</dbReference>
<dbReference type="OrthoDB" id="761538at2759"/>
<dbReference type="GO" id="GO:0006271">
    <property type="term" value="P:DNA strand elongation involved in DNA replication"/>
    <property type="evidence" value="ECO:0007669"/>
    <property type="project" value="UniProtKB-ARBA"/>
</dbReference>
<dbReference type="Pfam" id="PF21960">
    <property type="entry name" value="RCF1-5-like_lid"/>
    <property type="match status" value="1"/>
</dbReference>
<accession>A0A075B590</accession>
<dbReference type="GO" id="GO:0016787">
    <property type="term" value="F:hydrolase activity"/>
    <property type="evidence" value="ECO:0007669"/>
    <property type="project" value="UniProtKB-KW"/>
</dbReference>
<dbReference type="GO" id="GO:0031391">
    <property type="term" value="C:Elg1 RFC-like complex"/>
    <property type="evidence" value="ECO:0007669"/>
    <property type="project" value="UniProtKB-ARBA"/>
</dbReference>
<keyword evidence="2" id="KW-0378">Hydrolase</keyword>
<evidence type="ECO:0000313" key="3">
    <source>
        <dbReference type="Proteomes" id="UP000030755"/>
    </source>
</evidence>
<dbReference type="GO" id="GO:0003677">
    <property type="term" value="F:DNA binding"/>
    <property type="evidence" value="ECO:0007669"/>
    <property type="project" value="InterPro"/>
</dbReference>
<dbReference type="GO" id="GO:0005663">
    <property type="term" value="C:DNA replication factor C complex"/>
    <property type="evidence" value="ECO:0007669"/>
    <property type="project" value="TreeGrafter"/>
</dbReference>
<name>A0A075B590_ROZAC</name>
<dbReference type="InterPro" id="IPR027417">
    <property type="entry name" value="P-loop_NTPase"/>
</dbReference>
<evidence type="ECO:0000313" key="2">
    <source>
        <dbReference type="EMBL" id="EPZ36863.1"/>
    </source>
</evidence>
<dbReference type="STRING" id="988480.A0A075B590"/>
<gene>
    <name evidence="2" type="ORF">O9G_006094</name>
</gene>
<dbReference type="GO" id="GO:0005634">
    <property type="term" value="C:nucleus"/>
    <property type="evidence" value="ECO:0007669"/>
    <property type="project" value="TreeGrafter"/>
</dbReference>
<dbReference type="Pfam" id="PF13177">
    <property type="entry name" value="DNA_pol3_delta2"/>
    <property type="match status" value="1"/>
</dbReference>
<dbReference type="PANTHER" id="PTHR11669:SF1">
    <property type="entry name" value="REPLICATION FACTOR C SUBUNIT 3"/>
    <property type="match status" value="1"/>
</dbReference>
<dbReference type="OMA" id="LKADIMH"/>
<dbReference type="SUPFAM" id="SSF48019">
    <property type="entry name" value="post-AAA+ oligomerization domain-like"/>
    <property type="match status" value="1"/>
</dbReference>
<dbReference type="GO" id="GO:0006281">
    <property type="term" value="P:DNA repair"/>
    <property type="evidence" value="ECO:0007669"/>
    <property type="project" value="TreeGrafter"/>
</dbReference>
<evidence type="ECO:0000256" key="1">
    <source>
        <dbReference type="ARBA" id="ARBA00022705"/>
    </source>
</evidence>
<dbReference type="Gene3D" id="3.40.50.300">
    <property type="entry name" value="P-loop containing nucleotide triphosphate hydrolases"/>
    <property type="match status" value="1"/>
</dbReference>
<keyword evidence="3" id="KW-1185">Reference proteome</keyword>
<reference evidence="2 3" key="1">
    <citation type="journal article" date="2013" name="Curr. Biol.">
        <title>Shared signatures of parasitism and phylogenomics unite Cryptomycota and microsporidia.</title>
        <authorList>
            <person name="James T.Y."/>
            <person name="Pelin A."/>
            <person name="Bonen L."/>
            <person name="Ahrendt S."/>
            <person name="Sain D."/>
            <person name="Corradi N."/>
            <person name="Stajich J.E."/>
        </authorList>
    </citation>
    <scope>NUCLEOTIDE SEQUENCE [LARGE SCALE GENOMIC DNA]</scope>
    <source>
        <strain evidence="2 3">CSF55</strain>
    </source>
</reference>
<dbReference type="SUPFAM" id="SSF52540">
    <property type="entry name" value="P-loop containing nucleoside triphosphate hydrolases"/>
    <property type="match status" value="1"/>
</dbReference>
<dbReference type="AlphaFoldDB" id="A0A075B590"/>
<dbReference type="FunFam" id="1.10.8.60:FF:000030">
    <property type="entry name" value="replication factor C subunit 3"/>
    <property type="match status" value="1"/>
</dbReference>
<protein>
    <submittedName>
        <fullName evidence="2">p-loop containing nucleoside triphosphate hydrolase domain-containing protein</fullName>
    </submittedName>
</protein>
<dbReference type="EMBL" id="KE560414">
    <property type="protein sequence ID" value="EPZ36863.1"/>
    <property type="molecule type" value="Genomic_DNA"/>
</dbReference>
<dbReference type="PANTHER" id="PTHR11669">
    <property type="entry name" value="REPLICATION FACTOR C / DNA POLYMERASE III GAMMA-TAU SUBUNIT"/>
    <property type="match status" value="1"/>
</dbReference>
<dbReference type="InterPro" id="IPR050238">
    <property type="entry name" value="DNA_Rep/Repair_Clamp_Loader"/>
</dbReference>
<dbReference type="InterPro" id="IPR008921">
    <property type="entry name" value="DNA_pol3_clamp-load_cplx_C"/>
</dbReference>
<dbReference type="Gene3D" id="1.20.272.10">
    <property type="match status" value="1"/>
</dbReference>
<dbReference type="GO" id="GO:0003689">
    <property type="term" value="F:DNA clamp loader activity"/>
    <property type="evidence" value="ECO:0007669"/>
    <property type="project" value="TreeGrafter"/>
</dbReference>
<dbReference type="FunFam" id="3.40.50.300:FF:000136">
    <property type="entry name" value="Replication factor C subunit 5"/>
    <property type="match status" value="1"/>
</dbReference>
<dbReference type="Proteomes" id="UP000030755">
    <property type="component" value="Unassembled WGS sequence"/>
</dbReference>
<dbReference type="Gene3D" id="1.10.8.60">
    <property type="match status" value="1"/>
</dbReference>
<dbReference type="HOGENOM" id="CLU_042324_5_1_1"/>